<keyword evidence="3" id="KW-1185">Reference proteome</keyword>
<dbReference type="Proteomes" id="UP001221898">
    <property type="component" value="Unassembled WGS sequence"/>
</dbReference>
<evidence type="ECO:0000256" key="1">
    <source>
        <dbReference type="SAM" id="MobiDB-lite"/>
    </source>
</evidence>
<dbReference type="AlphaFoldDB" id="A0AAD7T5X2"/>
<accession>A0AAD7T5X2</accession>
<proteinExistence type="predicted"/>
<dbReference type="EMBL" id="JAINUG010000012">
    <property type="protein sequence ID" value="KAJ8414588.1"/>
    <property type="molecule type" value="Genomic_DNA"/>
</dbReference>
<name>A0AAD7T5X2_9TELE</name>
<sequence length="108" mass="11293">MQENSWGKAVRVDSGDGSDPSNCTPFLLEATIHTPPRLSSPTSEALARAPSLGPGQLFSATISIPLCHSLLHIDGGCSIGYKISYDPRHWSKEGGAWEGGGDLGTCAP</sequence>
<organism evidence="2 3">
    <name type="scientific">Aldrovandia affinis</name>
    <dbReference type="NCBI Taxonomy" id="143900"/>
    <lineage>
        <taxon>Eukaryota</taxon>
        <taxon>Metazoa</taxon>
        <taxon>Chordata</taxon>
        <taxon>Craniata</taxon>
        <taxon>Vertebrata</taxon>
        <taxon>Euteleostomi</taxon>
        <taxon>Actinopterygii</taxon>
        <taxon>Neopterygii</taxon>
        <taxon>Teleostei</taxon>
        <taxon>Notacanthiformes</taxon>
        <taxon>Halosauridae</taxon>
        <taxon>Aldrovandia</taxon>
    </lineage>
</organism>
<evidence type="ECO:0000313" key="3">
    <source>
        <dbReference type="Proteomes" id="UP001221898"/>
    </source>
</evidence>
<comment type="caution">
    <text evidence="2">The sequence shown here is derived from an EMBL/GenBank/DDBJ whole genome shotgun (WGS) entry which is preliminary data.</text>
</comment>
<feature type="region of interest" description="Disordered" evidence="1">
    <location>
        <begin position="1"/>
        <end position="20"/>
    </location>
</feature>
<protein>
    <submittedName>
        <fullName evidence="2">Uncharacterized protein</fullName>
    </submittedName>
</protein>
<reference evidence="2" key="1">
    <citation type="journal article" date="2023" name="Science">
        <title>Genome structures resolve the early diversification of teleost fishes.</title>
        <authorList>
            <person name="Parey E."/>
            <person name="Louis A."/>
            <person name="Montfort J."/>
            <person name="Bouchez O."/>
            <person name="Roques C."/>
            <person name="Iampietro C."/>
            <person name="Lluch J."/>
            <person name="Castinel A."/>
            <person name="Donnadieu C."/>
            <person name="Desvignes T."/>
            <person name="Floi Bucao C."/>
            <person name="Jouanno E."/>
            <person name="Wen M."/>
            <person name="Mejri S."/>
            <person name="Dirks R."/>
            <person name="Jansen H."/>
            <person name="Henkel C."/>
            <person name="Chen W.J."/>
            <person name="Zahm M."/>
            <person name="Cabau C."/>
            <person name="Klopp C."/>
            <person name="Thompson A.W."/>
            <person name="Robinson-Rechavi M."/>
            <person name="Braasch I."/>
            <person name="Lecointre G."/>
            <person name="Bobe J."/>
            <person name="Postlethwait J.H."/>
            <person name="Berthelot C."/>
            <person name="Roest Crollius H."/>
            <person name="Guiguen Y."/>
        </authorList>
    </citation>
    <scope>NUCLEOTIDE SEQUENCE</scope>
    <source>
        <strain evidence="2">NC1722</strain>
    </source>
</reference>
<evidence type="ECO:0000313" key="2">
    <source>
        <dbReference type="EMBL" id="KAJ8414588.1"/>
    </source>
</evidence>
<gene>
    <name evidence="2" type="ORF">AAFF_G00037900</name>
</gene>